<evidence type="ECO:0000256" key="7">
    <source>
        <dbReference type="ARBA" id="ARBA00023136"/>
    </source>
</evidence>
<feature type="transmembrane region" description="Helical" evidence="9">
    <location>
        <begin position="7"/>
        <end position="27"/>
    </location>
</feature>
<dbReference type="PANTHER" id="PTHR21716:SF53">
    <property type="entry name" value="PERMEASE PERM-RELATED"/>
    <property type="match status" value="1"/>
</dbReference>
<dbReference type="RefSeq" id="WP_025490911.1">
    <property type="nucleotide sequence ID" value="NZ_CALBAU010000004.1"/>
</dbReference>
<keyword evidence="7 9" id="KW-0472">Membrane</keyword>
<dbReference type="AlphaFoldDB" id="A0A3E3II76"/>
<evidence type="ECO:0000256" key="1">
    <source>
        <dbReference type="ARBA" id="ARBA00004651"/>
    </source>
</evidence>
<feature type="transmembrane region" description="Helical" evidence="9">
    <location>
        <begin position="326"/>
        <end position="359"/>
    </location>
</feature>
<keyword evidence="5 9" id="KW-0812">Transmembrane</keyword>
<comment type="subcellular location">
    <subcellularLocation>
        <location evidence="1">Cell membrane</location>
        <topology evidence="1">Multi-pass membrane protein</topology>
    </subcellularLocation>
</comment>
<keyword evidence="3" id="KW-0813">Transport</keyword>
<dbReference type="Pfam" id="PF01594">
    <property type="entry name" value="AI-2E_transport"/>
    <property type="match status" value="1"/>
</dbReference>
<dbReference type="PANTHER" id="PTHR21716">
    <property type="entry name" value="TRANSMEMBRANE PROTEIN"/>
    <property type="match status" value="1"/>
</dbReference>
<evidence type="ECO:0000256" key="2">
    <source>
        <dbReference type="ARBA" id="ARBA00009773"/>
    </source>
</evidence>
<dbReference type="OrthoDB" id="9793390at2"/>
<feature type="transmembrane region" description="Helical" evidence="9">
    <location>
        <begin position="295"/>
        <end position="314"/>
    </location>
</feature>
<evidence type="ECO:0000313" key="11">
    <source>
        <dbReference type="Proteomes" id="UP000261166"/>
    </source>
</evidence>
<protein>
    <submittedName>
        <fullName evidence="10">AI-2E family transporter</fullName>
    </submittedName>
</protein>
<proteinExistence type="inferred from homology"/>
<feature type="transmembrane region" description="Helical" evidence="9">
    <location>
        <begin position="80"/>
        <end position="102"/>
    </location>
</feature>
<name>A0A3E3II76_9FIRM</name>
<dbReference type="Proteomes" id="UP000261166">
    <property type="component" value="Unassembled WGS sequence"/>
</dbReference>
<keyword evidence="6 9" id="KW-1133">Transmembrane helix</keyword>
<comment type="caution">
    <text evidence="10">The sequence shown here is derived from an EMBL/GenBank/DDBJ whole genome shotgun (WGS) entry which is preliminary data.</text>
</comment>
<evidence type="ECO:0000313" key="10">
    <source>
        <dbReference type="EMBL" id="RGE66789.1"/>
    </source>
</evidence>
<feature type="transmembrane region" description="Helical" evidence="9">
    <location>
        <begin position="263"/>
        <end position="288"/>
    </location>
</feature>
<accession>A0A3E3II76</accession>
<keyword evidence="4" id="KW-1003">Cell membrane</keyword>
<reference evidence="10 11" key="1">
    <citation type="submission" date="2018-08" db="EMBL/GenBank/DDBJ databases">
        <title>A genome reference for cultivated species of the human gut microbiota.</title>
        <authorList>
            <person name="Zou Y."/>
            <person name="Xue W."/>
            <person name="Luo G."/>
        </authorList>
    </citation>
    <scope>NUCLEOTIDE SEQUENCE [LARGE SCALE GENOMIC DNA]</scope>
    <source>
        <strain evidence="10 11">AF26-4BH</strain>
    </source>
</reference>
<gene>
    <name evidence="10" type="ORF">DWY69_23320</name>
</gene>
<evidence type="ECO:0000256" key="4">
    <source>
        <dbReference type="ARBA" id="ARBA00022475"/>
    </source>
</evidence>
<organism evidence="10 11">
    <name type="scientific">Eisenbergiella massiliensis</name>
    <dbReference type="NCBI Taxonomy" id="1720294"/>
    <lineage>
        <taxon>Bacteria</taxon>
        <taxon>Bacillati</taxon>
        <taxon>Bacillota</taxon>
        <taxon>Clostridia</taxon>
        <taxon>Lachnospirales</taxon>
        <taxon>Lachnospiraceae</taxon>
        <taxon>Eisenbergiella</taxon>
    </lineage>
</organism>
<feature type="region of interest" description="Disordered" evidence="8">
    <location>
        <begin position="365"/>
        <end position="406"/>
    </location>
</feature>
<feature type="compositionally biased region" description="Basic and acidic residues" evidence="8">
    <location>
        <begin position="369"/>
        <end position="391"/>
    </location>
</feature>
<feature type="transmembrane region" description="Helical" evidence="9">
    <location>
        <begin position="239"/>
        <end position="257"/>
    </location>
</feature>
<evidence type="ECO:0000256" key="8">
    <source>
        <dbReference type="SAM" id="MobiDB-lite"/>
    </source>
</evidence>
<dbReference type="EMBL" id="QVLU01000027">
    <property type="protein sequence ID" value="RGE66789.1"/>
    <property type="molecule type" value="Genomic_DNA"/>
</dbReference>
<feature type="transmembrane region" description="Helical" evidence="9">
    <location>
        <begin position="167"/>
        <end position="191"/>
    </location>
</feature>
<comment type="similarity">
    <text evidence="2">Belongs to the autoinducer-2 exporter (AI-2E) (TC 2.A.86) family.</text>
</comment>
<evidence type="ECO:0000256" key="6">
    <source>
        <dbReference type="ARBA" id="ARBA00022989"/>
    </source>
</evidence>
<evidence type="ECO:0000256" key="9">
    <source>
        <dbReference type="SAM" id="Phobius"/>
    </source>
</evidence>
<dbReference type="GO" id="GO:0055085">
    <property type="term" value="P:transmembrane transport"/>
    <property type="evidence" value="ECO:0007669"/>
    <property type="project" value="TreeGrafter"/>
</dbReference>
<dbReference type="InterPro" id="IPR002549">
    <property type="entry name" value="AI-2E-like"/>
</dbReference>
<dbReference type="GO" id="GO:0005886">
    <property type="term" value="C:plasma membrane"/>
    <property type="evidence" value="ECO:0007669"/>
    <property type="project" value="UniProtKB-SubCell"/>
</dbReference>
<sequence length="406" mass="43906">MKKKKTDFAVIIYICLAALLILGIKYFDQIAGVALKLWNVAFPLILGVAVAYVINIIMVRVERIYFPKTKNRFVAASRRGVSIVVSLLLVAGIFSLVARLVLPELGKAFAVIGRNVPIFLEEAAAWLEENNAGNTADMLKNVDWNSVMDKVADVAKSGFTSFVNSTLTAVGAVVGSVVNFFIGLIFGIYILSGKEKLHSQVSRIMHAYMKERTVARIRYIYRTANETFSSFIIGQCTEAVILGTLCTIGMLLFRFPYAPMIGAFIGATALIPIVGAYLGAAVGAFMILTVDPLKALLFIIFIVVLQQLEGNLIYPRVVGSSIGLPGIWVLAAVTVGGGLGGIGGMLLGVPVAATAYKLIRNDVAGRNGRRPDNPQENIRETPQEAQKKVPREAAASVGRREKQKGR</sequence>
<evidence type="ECO:0000256" key="3">
    <source>
        <dbReference type="ARBA" id="ARBA00022448"/>
    </source>
</evidence>
<feature type="transmembrane region" description="Helical" evidence="9">
    <location>
        <begin position="39"/>
        <end position="59"/>
    </location>
</feature>
<evidence type="ECO:0000256" key="5">
    <source>
        <dbReference type="ARBA" id="ARBA00022692"/>
    </source>
</evidence>